<dbReference type="InterPro" id="IPR028081">
    <property type="entry name" value="Leu-bd"/>
</dbReference>
<keyword evidence="5" id="KW-0675">Receptor</keyword>
<comment type="caution">
    <text evidence="5">The sequence shown here is derived from an EMBL/GenBank/DDBJ whole genome shotgun (WGS) entry which is preliminary data.</text>
</comment>
<dbReference type="InterPro" id="IPR028082">
    <property type="entry name" value="Peripla_BP_I"/>
</dbReference>
<proteinExistence type="inferred from homology"/>
<dbReference type="Pfam" id="PF13458">
    <property type="entry name" value="Peripla_BP_6"/>
    <property type="match status" value="1"/>
</dbReference>
<keyword evidence="2 3" id="KW-0732">Signal</keyword>
<dbReference type="PROSITE" id="PS51257">
    <property type="entry name" value="PROKAR_LIPOPROTEIN"/>
    <property type="match status" value="1"/>
</dbReference>
<dbReference type="PATRIC" id="fig|1231190.3.peg.4920"/>
<accession>K2NXL1</accession>
<keyword evidence="6" id="KW-1185">Reference proteome</keyword>
<organism evidence="5 6">
    <name type="scientific">Nitratireductor indicus C115</name>
    <dbReference type="NCBI Taxonomy" id="1231190"/>
    <lineage>
        <taxon>Bacteria</taxon>
        <taxon>Pseudomonadati</taxon>
        <taxon>Pseudomonadota</taxon>
        <taxon>Alphaproteobacteria</taxon>
        <taxon>Hyphomicrobiales</taxon>
        <taxon>Phyllobacteriaceae</taxon>
        <taxon>Nitratireductor</taxon>
    </lineage>
</organism>
<feature type="domain" description="Leucine-binding protein" evidence="4">
    <location>
        <begin position="53"/>
        <end position="363"/>
    </location>
</feature>
<protein>
    <submittedName>
        <fullName evidence="5">Extracellular ligand-binding receptor</fullName>
    </submittedName>
</protein>
<sequence>MRSSSHGRSGLLLAICLGLAACQSSSVDDALDVKSEKVESVSAGLETIGSGPLVIGMLTGLAGSATAAERDYRDGARLAARQLGADQVTLAIYNARPNADAMNQGFAALKEKGAKLVIGPARADLLAPLSAMPASARPPVLAFVSNGAAHGGGVFAFLTDEVDNAIEAAAYASGAGRKKLFLVHDPSMGGAALKRLRDGIEAEGVKIIAAVSSSGTGGSLAASGATLQNADVVMLAPGMKEPAQALAALRATGAMAPNALVLGSAEMTAQRALSGMLVCRVDQLSVGDVLERYRTEFGRRMSKDAAYGFDAAALAIGIARARGAEGLTARTLGARSGFRGLLGAFRFTGTGAVERNCSIYRVADAKFELQDPAPEGF</sequence>
<gene>
    <name evidence="5" type="ORF">NA8A_23909</name>
</gene>
<evidence type="ECO:0000313" key="5">
    <source>
        <dbReference type="EMBL" id="EKF39831.1"/>
    </source>
</evidence>
<evidence type="ECO:0000259" key="4">
    <source>
        <dbReference type="Pfam" id="PF13458"/>
    </source>
</evidence>
<dbReference type="AlphaFoldDB" id="K2NXL1"/>
<comment type="similarity">
    <text evidence="1">Belongs to the leucine-binding protein family.</text>
</comment>
<dbReference type="OrthoDB" id="7210494at2"/>
<name>K2NXL1_9HYPH</name>
<dbReference type="SUPFAM" id="SSF53822">
    <property type="entry name" value="Periplasmic binding protein-like I"/>
    <property type="match status" value="1"/>
</dbReference>
<evidence type="ECO:0000256" key="3">
    <source>
        <dbReference type="SAM" id="SignalP"/>
    </source>
</evidence>
<evidence type="ECO:0000256" key="2">
    <source>
        <dbReference type="ARBA" id="ARBA00022729"/>
    </source>
</evidence>
<reference evidence="5 6" key="1">
    <citation type="journal article" date="2012" name="J. Bacteriol.">
        <title>Genome Sequence of Nitratireductor indicus Type Strain C115.</title>
        <authorList>
            <person name="Lai Q."/>
            <person name="Li G."/>
            <person name="Yu Z."/>
            <person name="Shao Z."/>
        </authorList>
    </citation>
    <scope>NUCLEOTIDE SEQUENCE [LARGE SCALE GENOMIC DNA]</scope>
    <source>
        <strain evidence="5 6">C115</strain>
    </source>
</reference>
<feature type="chain" id="PRO_5003865904" evidence="3">
    <location>
        <begin position="27"/>
        <end position="377"/>
    </location>
</feature>
<dbReference type="eggNOG" id="COG3107">
    <property type="taxonomic scope" value="Bacteria"/>
</dbReference>
<dbReference type="STRING" id="721133.SAMN05216176_102519"/>
<evidence type="ECO:0000256" key="1">
    <source>
        <dbReference type="ARBA" id="ARBA00010062"/>
    </source>
</evidence>
<dbReference type="EMBL" id="AMSI01000041">
    <property type="protein sequence ID" value="EKF39831.1"/>
    <property type="molecule type" value="Genomic_DNA"/>
</dbReference>
<feature type="signal peptide" evidence="3">
    <location>
        <begin position="1"/>
        <end position="26"/>
    </location>
</feature>
<evidence type="ECO:0000313" key="6">
    <source>
        <dbReference type="Proteomes" id="UP000007374"/>
    </source>
</evidence>
<dbReference type="Proteomes" id="UP000007374">
    <property type="component" value="Unassembled WGS sequence"/>
</dbReference>
<dbReference type="Gene3D" id="3.40.50.2300">
    <property type="match status" value="2"/>
</dbReference>